<dbReference type="Proteomes" id="UP000582487">
    <property type="component" value="Unassembled WGS sequence"/>
</dbReference>
<dbReference type="Pfam" id="PF00072">
    <property type="entry name" value="Response_reg"/>
    <property type="match status" value="1"/>
</dbReference>
<dbReference type="Gene3D" id="3.40.50.2300">
    <property type="match status" value="1"/>
</dbReference>
<evidence type="ECO:0000256" key="2">
    <source>
        <dbReference type="ARBA" id="ARBA00023125"/>
    </source>
</evidence>
<dbReference type="InterPro" id="IPR001789">
    <property type="entry name" value="Sig_transdc_resp-reg_receiver"/>
</dbReference>
<reference evidence="6 7" key="1">
    <citation type="submission" date="2020-04" db="EMBL/GenBank/DDBJ databases">
        <title>Antimicrobial susceptibility and clonality of vaginal-derived multi-drug resistant Mobiluncus isolates in China.</title>
        <authorList>
            <person name="Zhang X."/>
        </authorList>
    </citation>
    <scope>NUCLEOTIDE SEQUENCE [LARGE SCALE GENOMIC DNA]</scope>
    <source>
        <strain evidence="6 7">7</strain>
    </source>
</reference>
<feature type="modified residue" description="4-aspartylphosphate" evidence="3">
    <location>
        <position position="95"/>
    </location>
</feature>
<organism evidence="6 7">
    <name type="scientific">Mobiluncus mulieris</name>
    <dbReference type="NCBI Taxonomy" id="2052"/>
    <lineage>
        <taxon>Bacteria</taxon>
        <taxon>Bacillati</taxon>
        <taxon>Actinomycetota</taxon>
        <taxon>Actinomycetes</taxon>
        <taxon>Actinomycetales</taxon>
        <taxon>Actinomycetaceae</taxon>
        <taxon>Mobiluncus</taxon>
    </lineage>
</organism>
<protein>
    <submittedName>
        <fullName evidence="6">Response regulator transcription factor</fullName>
    </submittedName>
</protein>
<dbReference type="InterPro" id="IPR000792">
    <property type="entry name" value="Tscrpt_reg_LuxR_C"/>
</dbReference>
<evidence type="ECO:0000259" key="5">
    <source>
        <dbReference type="PROSITE" id="PS50110"/>
    </source>
</evidence>
<dbReference type="PROSITE" id="PS50110">
    <property type="entry name" value="RESPONSE_REGULATORY"/>
    <property type="match status" value="1"/>
</dbReference>
<dbReference type="SUPFAM" id="SSF46894">
    <property type="entry name" value="C-terminal effector domain of the bipartite response regulators"/>
    <property type="match status" value="1"/>
</dbReference>
<evidence type="ECO:0000256" key="1">
    <source>
        <dbReference type="ARBA" id="ARBA00022553"/>
    </source>
</evidence>
<dbReference type="RefSeq" id="WP_004016509.1">
    <property type="nucleotide sequence ID" value="NZ_CAMUNX010000004.1"/>
</dbReference>
<dbReference type="EMBL" id="JABCUV010000003">
    <property type="protein sequence ID" value="NMW92808.1"/>
    <property type="molecule type" value="Genomic_DNA"/>
</dbReference>
<dbReference type="PANTHER" id="PTHR43214">
    <property type="entry name" value="TWO-COMPONENT RESPONSE REGULATOR"/>
    <property type="match status" value="1"/>
</dbReference>
<evidence type="ECO:0000313" key="6">
    <source>
        <dbReference type="EMBL" id="NMW92808.1"/>
    </source>
</evidence>
<dbReference type="InterPro" id="IPR016032">
    <property type="entry name" value="Sig_transdc_resp-reg_C-effctor"/>
</dbReference>
<accession>A0A848RP68</accession>
<dbReference type="AlphaFoldDB" id="A0A848RP68"/>
<dbReference type="GO" id="GO:0003677">
    <property type="term" value="F:DNA binding"/>
    <property type="evidence" value="ECO:0007669"/>
    <property type="project" value="UniProtKB-KW"/>
</dbReference>
<keyword evidence="1 3" id="KW-0597">Phosphoprotein</keyword>
<gene>
    <name evidence="6" type="ORF">HHJ74_03685</name>
</gene>
<feature type="region of interest" description="Disordered" evidence="4">
    <location>
        <begin position="1"/>
        <end position="37"/>
    </location>
</feature>
<dbReference type="InterPro" id="IPR039420">
    <property type="entry name" value="WalR-like"/>
</dbReference>
<dbReference type="SUPFAM" id="SSF52172">
    <property type="entry name" value="CheY-like"/>
    <property type="match status" value="1"/>
</dbReference>
<feature type="domain" description="Response regulatory" evidence="5">
    <location>
        <begin position="44"/>
        <end position="160"/>
    </location>
</feature>
<sequence length="257" mass="28435">MNDAAAAETMDGYEKNNADNTDDATGPTGVKDPRDASGANRDIRILFADDDRIIREGLANLLNHQDGITVVATAENGAQALKILATQPVDVALIDVDMPVLDGIQTAQRIAKQYPKLAVVILTAFEHEESFARSLEQNVRGFLTKDIPPDRLAEQLKRAHAGERVFGSRPTEMLTSNFLAASSNAPEYQDFRRRVEALPPYLRDVFDLVIEAYPNKTIARRLKLSENTVRTYVSELFVALDFTSRNQLTITALKAGY</sequence>
<keyword evidence="2" id="KW-0238">DNA-binding</keyword>
<name>A0A848RP68_9ACTO</name>
<dbReference type="SMART" id="SM00448">
    <property type="entry name" value="REC"/>
    <property type="match status" value="1"/>
</dbReference>
<dbReference type="GO" id="GO:0000160">
    <property type="term" value="P:phosphorelay signal transduction system"/>
    <property type="evidence" value="ECO:0007669"/>
    <property type="project" value="InterPro"/>
</dbReference>
<proteinExistence type="predicted"/>
<dbReference type="InterPro" id="IPR011006">
    <property type="entry name" value="CheY-like_superfamily"/>
</dbReference>
<dbReference type="Pfam" id="PF00196">
    <property type="entry name" value="GerE"/>
    <property type="match status" value="1"/>
</dbReference>
<evidence type="ECO:0000256" key="3">
    <source>
        <dbReference type="PROSITE-ProRule" id="PRU00169"/>
    </source>
</evidence>
<comment type="caution">
    <text evidence="6">The sequence shown here is derived from an EMBL/GenBank/DDBJ whole genome shotgun (WGS) entry which is preliminary data.</text>
</comment>
<dbReference type="CDD" id="cd17535">
    <property type="entry name" value="REC_NarL-like"/>
    <property type="match status" value="1"/>
</dbReference>
<evidence type="ECO:0000256" key="4">
    <source>
        <dbReference type="SAM" id="MobiDB-lite"/>
    </source>
</evidence>
<evidence type="ECO:0000313" key="7">
    <source>
        <dbReference type="Proteomes" id="UP000582487"/>
    </source>
</evidence>
<dbReference type="SMART" id="SM00421">
    <property type="entry name" value="HTH_LUXR"/>
    <property type="match status" value="1"/>
</dbReference>
<dbReference type="GO" id="GO:0006355">
    <property type="term" value="P:regulation of DNA-templated transcription"/>
    <property type="evidence" value="ECO:0007669"/>
    <property type="project" value="InterPro"/>
</dbReference>
<dbReference type="PANTHER" id="PTHR43214:SF42">
    <property type="entry name" value="TRANSCRIPTIONAL REGULATORY PROTEIN DESR"/>
    <property type="match status" value="1"/>
</dbReference>
<dbReference type="InterPro" id="IPR058245">
    <property type="entry name" value="NreC/VraR/RcsB-like_REC"/>
</dbReference>